<organism evidence="9 10">
    <name type="scientific">Bacillus changyiensis</name>
    <dbReference type="NCBI Taxonomy" id="3004103"/>
    <lineage>
        <taxon>Bacteria</taxon>
        <taxon>Bacillati</taxon>
        <taxon>Bacillota</taxon>
        <taxon>Bacilli</taxon>
        <taxon>Bacillales</taxon>
        <taxon>Bacillaceae</taxon>
        <taxon>Bacillus</taxon>
    </lineage>
</organism>
<evidence type="ECO:0000256" key="7">
    <source>
        <dbReference type="ARBA" id="ARBA00023310"/>
    </source>
</evidence>
<dbReference type="SUPFAM" id="SSF47928">
    <property type="entry name" value="N-terminal domain of the delta subunit of the F1F0-ATP synthase"/>
    <property type="match status" value="1"/>
</dbReference>
<keyword evidence="2 8" id="KW-0813">Transport</keyword>
<evidence type="ECO:0000256" key="6">
    <source>
        <dbReference type="ARBA" id="ARBA00023196"/>
    </source>
</evidence>
<evidence type="ECO:0000256" key="1">
    <source>
        <dbReference type="ARBA" id="ARBA00004370"/>
    </source>
</evidence>
<evidence type="ECO:0000256" key="3">
    <source>
        <dbReference type="ARBA" id="ARBA00022781"/>
    </source>
</evidence>
<keyword evidence="6 8" id="KW-0139">CF(1)</keyword>
<dbReference type="EMBL" id="JAQKAB010000001">
    <property type="protein sequence ID" value="MDA7025394.1"/>
    <property type="molecule type" value="Genomic_DNA"/>
</dbReference>
<evidence type="ECO:0000256" key="4">
    <source>
        <dbReference type="ARBA" id="ARBA00023065"/>
    </source>
</evidence>
<evidence type="ECO:0000256" key="5">
    <source>
        <dbReference type="ARBA" id="ARBA00023136"/>
    </source>
</evidence>
<dbReference type="Proteomes" id="UP001211894">
    <property type="component" value="Unassembled WGS sequence"/>
</dbReference>
<dbReference type="PROSITE" id="PS00389">
    <property type="entry name" value="ATPASE_DELTA"/>
    <property type="match status" value="1"/>
</dbReference>
<evidence type="ECO:0000313" key="9">
    <source>
        <dbReference type="EMBL" id="MDA7025394.1"/>
    </source>
</evidence>
<comment type="caution">
    <text evidence="9">The sequence shown here is derived from an EMBL/GenBank/DDBJ whole genome shotgun (WGS) entry which is preliminary data.</text>
</comment>
<dbReference type="InterPro" id="IPR026015">
    <property type="entry name" value="ATP_synth_OSCP/delta_N_sf"/>
</dbReference>
<comment type="function">
    <text evidence="8">This protein is part of the stalk that links CF(0) to CF(1). It either transmits conformational changes from CF(0) to CF(1) or is implicated in proton conduction.</text>
</comment>
<comment type="subcellular location">
    <subcellularLocation>
        <location evidence="8">Cell membrane</location>
        <topology evidence="8">Peripheral membrane protein</topology>
    </subcellularLocation>
    <subcellularLocation>
        <location evidence="1">Membrane</location>
    </subcellularLocation>
</comment>
<comment type="similarity">
    <text evidence="8">Belongs to the ATPase delta chain family.</text>
</comment>
<dbReference type="Pfam" id="PF00213">
    <property type="entry name" value="OSCP"/>
    <property type="match status" value="1"/>
</dbReference>
<evidence type="ECO:0000256" key="8">
    <source>
        <dbReference type="HAMAP-Rule" id="MF_01416"/>
    </source>
</evidence>
<dbReference type="InterPro" id="IPR000711">
    <property type="entry name" value="ATPase_OSCP/dsu"/>
</dbReference>
<dbReference type="PANTHER" id="PTHR11910">
    <property type="entry name" value="ATP SYNTHASE DELTA CHAIN"/>
    <property type="match status" value="1"/>
</dbReference>
<protein>
    <recommendedName>
        <fullName evidence="8">ATP synthase subunit delta</fullName>
    </recommendedName>
    <alternativeName>
        <fullName evidence="8">ATP synthase F(1) sector subunit delta</fullName>
    </alternativeName>
    <alternativeName>
        <fullName evidence="8">F-type ATPase subunit delta</fullName>
        <shortName evidence="8">F-ATPase subunit delta</shortName>
    </alternativeName>
</protein>
<reference evidence="9 10" key="1">
    <citation type="submission" date="2023-01" db="EMBL/GenBank/DDBJ databases">
        <title>Bacillus changyiensis sp. nov., isolated from a coastal deposit.</title>
        <authorList>
            <person name="Xiao G."/>
            <person name="Lai Q."/>
            <person name="Hu Z."/>
            <person name="Shao Z."/>
        </authorList>
    </citation>
    <scope>NUCLEOTIDE SEQUENCE [LARGE SCALE GENOMIC DNA]</scope>
    <source>
        <strain evidence="9 10">CLL-7-23</strain>
    </source>
</reference>
<keyword evidence="3 8" id="KW-0375">Hydrogen ion transport</keyword>
<proteinExistence type="inferred from homology"/>
<accession>A0ABT4X116</accession>
<keyword evidence="8" id="KW-1003">Cell membrane</keyword>
<sequence length="184" mass="20569">MSQSAVSKRYAAALFEIALESKLVNQIEEELIVIKQLFFDHKELGIVLGHPKVPADQKKKILKDSFETVSTAVLHTLYLLIDRSRTSIVPDLVDEYIKKANLYRKTEDAIVYSVKPLSESEITSFSQVFAKKAGATSLRVRNEVKPDLIGGVKIRIGNRIFDGSVSGKLARIERQLAGQNRKKG</sequence>
<dbReference type="NCBIfam" id="TIGR01145">
    <property type="entry name" value="ATP_synt_delta"/>
    <property type="match status" value="1"/>
</dbReference>
<keyword evidence="10" id="KW-1185">Reference proteome</keyword>
<dbReference type="InterPro" id="IPR020781">
    <property type="entry name" value="ATPase_OSCP/d_CS"/>
</dbReference>
<gene>
    <name evidence="8" type="primary">atpH</name>
    <name evidence="9" type="ORF">PJ311_02065</name>
</gene>
<comment type="function">
    <text evidence="8">F(1)F(0) ATP synthase produces ATP from ADP in the presence of a proton or sodium gradient. F-type ATPases consist of two structural domains, F(1) containing the extramembraneous catalytic core and F(0) containing the membrane proton channel, linked together by a central stalk and a peripheral stalk. During catalysis, ATP synthesis in the catalytic domain of F(1) is coupled via a rotary mechanism of the central stalk subunits to proton translocation.</text>
</comment>
<dbReference type="PRINTS" id="PR00125">
    <property type="entry name" value="ATPASEDELTA"/>
</dbReference>
<dbReference type="Gene3D" id="1.10.520.20">
    <property type="entry name" value="N-terminal domain of the delta subunit of the F1F0-ATP synthase"/>
    <property type="match status" value="1"/>
</dbReference>
<keyword evidence="7 8" id="KW-0066">ATP synthesis</keyword>
<keyword evidence="5 8" id="KW-0472">Membrane</keyword>
<dbReference type="HAMAP" id="MF_01416">
    <property type="entry name" value="ATP_synth_delta_bact"/>
    <property type="match status" value="1"/>
</dbReference>
<evidence type="ECO:0000256" key="2">
    <source>
        <dbReference type="ARBA" id="ARBA00022448"/>
    </source>
</evidence>
<keyword evidence="4 8" id="KW-0406">Ion transport</keyword>
<dbReference type="NCBIfam" id="NF004403">
    <property type="entry name" value="PRK05758.2-4"/>
    <property type="match status" value="1"/>
</dbReference>
<dbReference type="RefSeq" id="WP_271339254.1">
    <property type="nucleotide sequence ID" value="NZ_JAQKAB010000001.1"/>
</dbReference>
<name>A0ABT4X116_9BACI</name>
<evidence type="ECO:0000313" key="10">
    <source>
        <dbReference type="Proteomes" id="UP001211894"/>
    </source>
</evidence>